<reference evidence="3 4" key="1">
    <citation type="submission" date="2013-03" db="EMBL/GenBank/DDBJ databases">
        <title>The Genome Sequence of Cladophialophora psammophila CBS 110553.</title>
        <authorList>
            <consortium name="The Broad Institute Genomics Platform"/>
            <person name="Cuomo C."/>
            <person name="de Hoog S."/>
            <person name="Gorbushina A."/>
            <person name="Walker B."/>
            <person name="Young S.K."/>
            <person name="Zeng Q."/>
            <person name="Gargeya S."/>
            <person name="Fitzgerald M."/>
            <person name="Haas B."/>
            <person name="Abouelleil A."/>
            <person name="Allen A.W."/>
            <person name="Alvarado L."/>
            <person name="Arachchi H.M."/>
            <person name="Berlin A.M."/>
            <person name="Chapman S.B."/>
            <person name="Gainer-Dewar J."/>
            <person name="Goldberg J."/>
            <person name="Griggs A."/>
            <person name="Gujja S."/>
            <person name="Hansen M."/>
            <person name="Howarth C."/>
            <person name="Imamovic A."/>
            <person name="Ireland A."/>
            <person name="Larimer J."/>
            <person name="McCowan C."/>
            <person name="Murphy C."/>
            <person name="Pearson M."/>
            <person name="Poon T.W."/>
            <person name="Priest M."/>
            <person name="Roberts A."/>
            <person name="Saif S."/>
            <person name="Shea T."/>
            <person name="Sisk P."/>
            <person name="Sykes S."/>
            <person name="Wortman J."/>
            <person name="Nusbaum C."/>
            <person name="Birren B."/>
        </authorList>
    </citation>
    <scope>NUCLEOTIDE SEQUENCE [LARGE SCALE GENOMIC DNA]</scope>
    <source>
        <strain evidence="3 4">CBS 110553</strain>
    </source>
</reference>
<feature type="compositionally biased region" description="Basic and acidic residues" evidence="1">
    <location>
        <begin position="750"/>
        <end position="777"/>
    </location>
</feature>
<gene>
    <name evidence="3" type="ORF">A1O5_10680</name>
</gene>
<name>W9WN48_9EURO</name>
<feature type="region of interest" description="Disordered" evidence="1">
    <location>
        <begin position="1"/>
        <end position="77"/>
    </location>
</feature>
<evidence type="ECO:0000256" key="1">
    <source>
        <dbReference type="SAM" id="MobiDB-lite"/>
    </source>
</evidence>
<dbReference type="OrthoDB" id="5135333at2759"/>
<feature type="domain" description="Heterokaryon incompatibility" evidence="2">
    <location>
        <begin position="312"/>
        <end position="452"/>
    </location>
</feature>
<dbReference type="HOGENOM" id="CLU_306528_0_0_1"/>
<feature type="region of interest" description="Disordered" evidence="1">
    <location>
        <begin position="727"/>
        <end position="808"/>
    </location>
</feature>
<comment type="caution">
    <text evidence="3">The sequence shown here is derived from an EMBL/GenBank/DDBJ whole genome shotgun (WGS) entry which is preliminary data.</text>
</comment>
<proteinExistence type="predicted"/>
<dbReference type="PANTHER" id="PTHR33112">
    <property type="entry name" value="DOMAIN PROTEIN, PUTATIVE-RELATED"/>
    <property type="match status" value="1"/>
</dbReference>
<dbReference type="InterPro" id="IPR010730">
    <property type="entry name" value="HET"/>
</dbReference>
<dbReference type="AlphaFoldDB" id="W9WN48"/>
<feature type="compositionally biased region" description="Acidic residues" evidence="1">
    <location>
        <begin position="784"/>
        <end position="793"/>
    </location>
</feature>
<organism evidence="3 4">
    <name type="scientific">Cladophialophora psammophila CBS 110553</name>
    <dbReference type="NCBI Taxonomy" id="1182543"/>
    <lineage>
        <taxon>Eukaryota</taxon>
        <taxon>Fungi</taxon>
        <taxon>Dikarya</taxon>
        <taxon>Ascomycota</taxon>
        <taxon>Pezizomycotina</taxon>
        <taxon>Eurotiomycetes</taxon>
        <taxon>Chaetothyriomycetidae</taxon>
        <taxon>Chaetothyriales</taxon>
        <taxon>Herpotrichiellaceae</taxon>
        <taxon>Cladophialophora</taxon>
    </lineage>
</organism>
<protein>
    <recommendedName>
        <fullName evidence="2">Heterokaryon incompatibility domain-containing protein</fullName>
    </recommendedName>
</protein>
<evidence type="ECO:0000313" key="3">
    <source>
        <dbReference type="EMBL" id="EXJ66066.1"/>
    </source>
</evidence>
<evidence type="ECO:0000259" key="2">
    <source>
        <dbReference type="Pfam" id="PF06985"/>
    </source>
</evidence>
<sequence>MDTSLDSWTSSGEASGGRYDAAEERPDSDSDEDDIDEQGHPDSFDSLNTRQLRSRTKSGAPDRVYGGDNQDDDEDLDDAGADLFDIGVWDAMGVLHSETVRYHDRCRYCSTIQFREFVCGETPYETGRDGTGKVHELQLRIQDFSQKVKCWLCRFLFRICVRAMTRDTFRQCWQDEAVLVLKQAPGLLAHRLMISSSDQGCCKIELLESRDSKDVPTVLKRYYEHGLDDFLITCQDRNEGSSASSRTVNEVLTTALHDGFLDYEMLLSWVCCCEKEHAETCNLKVEPTMRETLYLIDVDSFAVVEAEPGSRYVALSYVLGGYQPSMNKDSWRLPNPLPEDVPRTVLDAISVVQNMGEKYLWVDIYCIPQDPILRYNIIREMDYIYDGAFITICALTGEDAESGLYGVSIPFRKPNQVVTSTKSHDFMAMQVPLLWIEFDDTAWGGRAWTFQEAALSRRRLCFSRVGVFLICKEELFHGLIKLQGHSENQIAIQVDKKQMEDLPFDIDLNHVQWDFRAYYRIATAFCGRRLTYQSDAGNAIAGPLNRMSVSSKVEFAYGLPTQDLLNALLFNRPGLPKRSSATRDTTMLKRRPGFPSWSWLGWQGNLTYSFWLRESNILSVYNLVGIMSTYEYAVSVRQSASIRLENAGGSENSCLVISSEMARFRLGRGRRKEREKVGDGFDRLRLIAALSPAPIMREIDPDYYLVAGLGNETFNLMAHPSQRNAVKAGTKMSGDSSVGVLLSDQITPSGKRDGEGETEEIDRGGRSRRGDAVRQDIEIGTQETADEDGDDTSSADSLLPNEGEPEIEPPISLQHRQHVWQMLDGDGNVLPCSRARLLYGDKLGNIASTEDLWLPDDVSLQFVRDGEKELGLEFMLLQRWESVPFVVERLQQREERKEVNEWFGRLYDFGSEVWAMGIRRVRDGLEKGGELNGSADQGEWERVCVVMMPSEQWLAANPQKATVRVF</sequence>
<accession>W9WN48</accession>
<dbReference type="Proteomes" id="UP000019471">
    <property type="component" value="Unassembled WGS sequence"/>
</dbReference>
<dbReference type="EMBL" id="AMGX01000021">
    <property type="protein sequence ID" value="EXJ66066.1"/>
    <property type="molecule type" value="Genomic_DNA"/>
</dbReference>
<keyword evidence="4" id="KW-1185">Reference proteome</keyword>
<dbReference type="eggNOG" id="ENOG502TDBD">
    <property type="taxonomic scope" value="Eukaryota"/>
</dbReference>
<dbReference type="STRING" id="1182543.W9WN48"/>
<dbReference type="GeneID" id="19195373"/>
<dbReference type="PANTHER" id="PTHR33112:SF12">
    <property type="entry name" value="HETEROKARYON INCOMPATIBILITY DOMAIN-CONTAINING PROTEIN"/>
    <property type="match status" value="1"/>
</dbReference>
<feature type="compositionally biased region" description="Polar residues" evidence="1">
    <location>
        <begin position="1"/>
        <end position="13"/>
    </location>
</feature>
<dbReference type="Pfam" id="PF06985">
    <property type="entry name" value="HET"/>
    <property type="match status" value="1"/>
</dbReference>
<evidence type="ECO:0000313" key="4">
    <source>
        <dbReference type="Proteomes" id="UP000019471"/>
    </source>
</evidence>
<dbReference type="RefSeq" id="XP_007749446.1">
    <property type="nucleotide sequence ID" value="XM_007751256.1"/>
</dbReference>